<dbReference type="Gene3D" id="3.30.70.1320">
    <property type="entry name" value="Multidrug efflux transporter AcrB pore domain like"/>
    <property type="match status" value="1"/>
</dbReference>
<feature type="transmembrane region" description="Helical" evidence="1">
    <location>
        <begin position="389"/>
        <end position="410"/>
    </location>
</feature>
<evidence type="ECO:0000256" key="1">
    <source>
        <dbReference type="SAM" id="Phobius"/>
    </source>
</evidence>
<keyword evidence="1" id="KW-0472">Membrane</keyword>
<dbReference type="SUPFAM" id="SSF82693">
    <property type="entry name" value="Multidrug efflux transporter AcrB pore domain, PN1, PN2, PC1 and PC2 subdomains"/>
    <property type="match status" value="3"/>
</dbReference>
<feature type="transmembrane region" description="Helical" evidence="1">
    <location>
        <begin position="361"/>
        <end position="382"/>
    </location>
</feature>
<dbReference type="PROSITE" id="PS50156">
    <property type="entry name" value="SSD"/>
    <property type="match status" value="1"/>
</dbReference>
<dbReference type="Gene3D" id="3.30.2090.10">
    <property type="entry name" value="Multidrug efflux transporter AcrB TolC docking domain, DN and DC subdomains"/>
    <property type="match status" value="2"/>
</dbReference>
<protein>
    <submittedName>
        <fullName evidence="3">Efflux RND transporter permease subunit</fullName>
    </submittedName>
</protein>
<dbReference type="PANTHER" id="PTHR32063:SF24">
    <property type="entry name" value="CATION EFFLUX SYSTEM (ACRB_ACRD_ACRF FAMILY)"/>
    <property type="match status" value="1"/>
</dbReference>
<name>A0AAU9EBL7_9FIRM</name>
<evidence type="ECO:0000259" key="2">
    <source>
        <dbReference type="PROSITE" id="PS50156"/>
    </source>
</evidence>
<evidence type="ECO:0000313" key="3">
    <source>
        <dbReference type="EMBL" id="BEP29322.1"/>
    </source>
</evidence>
<reference evidence="3 4" key="1">
    <citation type="submission" date="2023-08" db="EMBL/GenBank/DDBJ databases">
        <title>Helicovermis profunda gen. nov., sp. nov., a novel mesophilic, fermentative bacterium within the Bacillota from a deep-sea hydrothermal vent chimney.</title>
        <authorList>
            <person name="Miyazaki U."/>
            <person name="Mizutani D."/>
            <person name="Hashimoto Y."/>
            <person name="Tame A."/>
            <person name="Sawayama S."/>
            <person name="Miyazaki J."/>
            <person name="Takai K."/>
            <person name="Nakagawa S."/>
        </authorList>
    </citation>
    <scope>NUCLEOTIDE SEQUENCE [LARGE SCALE GENOMIC DNA]</scope>
    <source>
        <strain evidence="3 4">S502</strain>
    </source>
</reference>
<feature type="transmembrane region" description="Helical" evidence="1">
    <location>
        <begin position="948"/>
        <end position="967"/>
    </location>
</feature>
<dbReference type="KEGG" id="hprf:HLPR_16530"/>
<dbReference type="PRINTS" id="PR00702">
    <property type="entry name" value="ACRIFLAVINRP"/>
</dbReference>
<dbReference type="GO" id="GO:0042910">
    <property type="term" value="F:xenobiotic transmembrane transporter activity"/>
    <property type="evidence" value="ECO:0007669"/>
    <property type="project" value="TreeGrafter"/>
</dbReference>
<feature type="transmembrane region" description="Helical" evidence="1">
    <location>
        <begin position="1077"/>
        <end position="1099"/>
    </location>
</feature>
<dbReference type="InterPro" id="IPR000731">
    <property type="entry name" value="SSD"/>
</dbReference>
<feature type="domain" description="SSD" evidence="2">
    <location>
        <begin position="397"/>
        <end position="517"/>
    </location>
</feature>
<feature type="transmembrane region" description="Helical" evidence="1">
    <location>
        <begin position="36"/>
        <end position="55"/>
    </location>
</feature>
<proteinExistence type="predicted"/>
<feature type="transmembrane region" description="Helical" evidence="1">
    <location>
        <begin position="611"/>
        <end position="633"/>
    </location>
</feature>
<keyword evidence="1" id="KW-1133">Transmembrane helix</keyword>
<dbReference type="AlphaFoldDB" id="A0AAU9EBL7"/>
<sequence>MDNESKKTNEQNNEFKKENLNFLGKWSAFFIERYRIVFLIILIISILGVSSFLTISRELQPEVILPYGNIFTLYSGVSPEEIESLITDKIEKQISDVSDIKNISSYSGFGYSQIFVEFNQGVDIDSKVSDLREKVSSIQNSLPSDSETPTVESFETNNSPILIINVTSDRPITELKNIADDISDRLESEADIKEALVIGGLKKQINVIVDPKLLYNYKISLDDINNAINSSNLNFPGGNITLDKKNYTIRTVGEFTNLDEIKNTVIKYNGNTPIYLKDIAKVENGFKKVTSYSRMSVTNANSDVNIKSSISISVKKKATADIINTSVLIKNILKDEKGTLYPDDITIKISGDTAKFVVDQLGGVTSNAISGLLLVLIVLFLFIGLRESIIVSTVIPLAIMSTLWLLKLYGLTLNTITLFSIVLAVGMLVDNGIVIMENIDQLRFKGYSAKDASIIGTNQIAPAVLSSMLTTVAAFFPIALTSGIMGAFIKSIPITVIFALVSSFLIAMTVTPALSAIILKKHRSDKAEKIDTKKVFLIKKSLSVIFIFILGLLAFREDGNITTLSYVFGAIFASLMLVKIITAHRGGEKLPIIKKYSDFLYSIVKSRKKRLIVISATFIAFMLSMSLIFTGALNVNMFANDDMDRLYIAVQSPNGSTIDLTDDVVKSIEKHLVNIKEIDTFVSNIGITGADSFEGFGGADNSDPTIAKIVIDLVDKSKRDKTSIVLAKELRASLKNIPGATIDVQELQNGPPQNNPVLIKINGTNLDKLRKTTRDLEKILSTIPGTRDISSSVKLGNPELQIVVNKEKAAEFGLNDLSIALQVRNAINGITSTTFTKNKTDTDIVIRTSENLLTSKSDIDSIYIFNRMGQAISLSQVAKIVEKESLTSIQHDDKKRYMYVSSKVITGYNATNIVSQFKDKVKNYNLDDNTTINYGGEFEDINLSFTEMFRNMLIAAILVFLILSLQFNSLSQPIIILITVPMAMIGVMPGLLITGNEFGFVAFIGVVSLVGIAVNDAIVLVDYINYLRKSGMDLYEAVKETGKSRFMPVMATTITTTGGILPLSLKEKFFQPLGVTLIFGLLTATVLTLVIIPAIYTSLEERKIRKKTKKLKKLTLKGGTLNEA</sequence>
<dbReference type="SUPFAM" id="SSF82714">
    <property type="entry name" value="Multidrug efflux transporter AcrB TolC docking domain, DN and DC subdomains"/>
    <property type="match status" value="2"/>
</dbReference>
<dbReference type="Gene3D" id="1.20.1640.10">
    <property type="entry name" value="Multidrug efflux transporter AcrB transmembrane domain"/>
    <property type="match status" value="4"/>
</dbReference>
<feature type="transmembrane region" description="Helical" evidence="1">
    <location>
        <begin position="1046"/>
        <end position="1065"/>
    </location>
</feature>
<feature type="transmembrane region" description="Helical" evidence="1">
    <location>
        <begin position="1000"/>
        <end position="1025"/>
    </location>
</feature>
<dbReference type="Proteomes" id="UP001321786">
    <property type="component" value="Chromosome"/>
</dbReference>
<dbReference type="Gene3D" id="3.30.70.1430">
    <property type="entry name" value="Multidrug efflux transporter AcrB pore domain"/>
    <property type="match status" value="2"/>
</dbReference>
<dbReference type="SUPFAM" id="SSF82866">
    <property type="entry name" value="Multidrug efflux transporter AcrB transmembrane domain"/>
    <property type="match status" value="2"/>
</dbReference>
<keyword evidence="1" id="KW-0812">Transmembrane</keyword>
<evidence type="ECO:0000313" key="4">
    <source>
        <dbReference type="Proteomes" id="UP001321786"/>
    </source>
</evidence>
<dbReference type="PANTHER" id="PTHR32063">
    <property type="match status" value="1"/>
</dbReference>
<dbReference type="GO" id="GO:0005886">
    <property type="term" value="C:plasma membrane"/>
    <property type="evidence" value="ECO:0007669"/>
    <property type="project" value="TreeGrafter"/>
</dbReference>
<dbReference type="Gene3D" id="3.30.70.1440">
    <property type="entry name" value="Multidrug efflux transporter AcrB pore domain"/>
    <property type="match status" value="1"/>
</dbReference>
<keyword evidence="4" id="KW-1185">Reference proteome</keyword>
<feature type="transmembrane region" description="Helical" evidence="1">
    <location>
        <begin position="561"/>
        <end position="581"/>
    </location>
</feature>
<dbReference type="Pfam" id="PF00873">
    <property type="entry name" value="ACR_tran"/>
    <property type="match status" value="2"/>
</dbReference>
<dbReference type="RefSeq" id="WP_338534964.1">
    <property type="nucleotide sequence ID" value="NZ_AP028654.1"/>
</dbReference>
<feature type="transmembrane region" description="Helical" evidence="1">
    <location>
        <begin position="535"/>
        <end position="555"/>
    </location>
</feature>
<dbReference type="InterPro" id="IPR001036">
    <property type="entry name" value="Acrflvin-R"/>
</dbReference>
<gene>
    <name evidence="3" type="ORF">HLPR_16530</name>
</gene>
<dbReference type="InterPro" id="IPR027463">
    <property type="entry name" value="AcrB_DN_DC_subdom"/>
</dbReference>
<feature type="transmembrane region" description="Helical" evidence="1">
    <location>
        <begin position="974"/>
        <end position="994"/>
    </location>
</feature>
<dbReference type="EMBL" id="AP028654">
    <property type="protein sequence ID" value="BEP29322.1"/>
    <property type="molecule type" value="Genomic_DNA"/>
</dbReference>
<feature type="transmembrane region" description="Helical" evidence="1">
    <location>
        <begin position="416"/>
        <end position="439"/>
    </location>
</feature>
<organism evidence="3 4">
    <name type="scientific">Helicovermis profundi</name>
    <dbReference type="NCBI Taxonomy" id="3065157"/>
    <lineage>
        <taxon>Bacteria</taxon>
        <taxon>Bacillati</taxon>
        <taxon>Bacillota</taxon>
        <taxon>Clostridia</taxon>
        <taxon>Helicovermis</taxon>
    </lineage>
</organism>
<accession>A0AAU9EBL7</accession>
<feature type="transmembrane region" description="Helical" evidence="1">
    <location>
        <begin position="492"/>
        <end position="514"/>
    </location>
</feature>
<feature type="transmembrane region" description="Helical" evidence="1">
    <location>
        <begin position="460"/>
        <end position="480"/>
    </location>
</feature>